<dbReference type="Proteomes" id="UP001630127">
    <property type="component" value="Unassembled WGS sequence"/>
</dbReference>
<evidence type="ECO:0000313" key="9">
    <source>
        <dbReference type="EMBL" id="KAL3531806.1"/>
    </source>
</evidence>
<dbReference type="AlphaFoldDB" id="A0ABD3AKX7"/>
<gene>
    <name evidence="9" type="ORF">ACH5RR_005327</name>
</gene>
<reference evidence="9 10" key="1">
    <citation type="submission" date="2024-11" db="EMBL/GenBank/DDBJ databases">
        <title>A near-complete genome assembly of Cinchona calisaya.</title>
        <authorList>
            <person name="Lian D.C."/>
            <person name="Zhao X.W."/>
            <person name="Wei L."/>
        </authorList>
    </citation>
    <scope>NUCLEOTIDE SEQUENCE [LARGE SCALE GENOMIC DNA]</scope>
    <source>
        <tissue evidence="9">Nenye</tissue>
    </source>
</reference>
<dbReference type="EMBL" id="JBJUIK010000003">
    <property type="protein sequence ID" value="KAL3531806.1"/>
    <property type="molecule type" value="Genomic_DNA"/>
</dbReference>
<dbReference type="GO" id="GO:0003677">
    <property type="term" value="F:DNA binding"/>
    <property type="evidence" value="ECO:0007669"/>
    <property type="project" value="UniProtKB-KW"/>
</dbReference>
<evidence type="ECO:0000256" key="5">
    <source>
        <dbReference type="ARBA" id="ARBA00023163"/>
    </source>
</evidence>
<keyword evidence="4" id="KW-0238">DNA-binding</keyword>
<dbReference type="InterPro" id="IPR036576">
    <property type="entry name" value="WRKY_dom_sf"/>
</dbReference>
<dbReference type="PANTHER" id="PTHR31221:SF42">
    <property type="entry name" value="WRKY TRANSCRIPTION FACTOR 49-RELATED"/>
    <property type="match status" value="1"/>
</dbReference>
<evidence type="ECO:0000259" key="8">
    <source>
        <dbReference type="PROSITE" id="PS50811"/>
    </source>
</evidence>
<dbReference type="GO" id="GO:0005634">
    <property type="term" value="C:nucleus"/>
    <property type="evidence" value="ECO:0007669"/>
    <property type="project" value="UniProtKB-SubCell"/>
</dbReference>
<evidence type="ECO:0000256" key="3">
    <source>
        <dbReference type="ARBA" id="ARBA00023015"/>
    </source>
</evidence>
<comment type="subcellular location">
    <subcellularLocation>
        <location evidence="1">Nucleus</location>
    </subcellularLocation>
</comment>
<sequence length="300" mass="33776">MEELMTTTPHWSADELVMELLDNESPFFIIPQVSTASNSTDSNNSPVYNSLIYDMYSGPTVQDIESALSMSQHRNQTEDISQARISMLERDLSKGHDNNYRYTLRIKSCDNALADDGYKWRKYGQKSIKNSSNPRSYYRCTNPRCAAKKQVERCSDDPETLIITYEGLHLHFAYPFFLHNDIYMDSPTKKQRKPTTTLHGQAQEAQQNSTIIIEGEEEERPGFVSYDSRPVPSAMVGYFEQGSKSQGLLEDVVPLMIRNPLINATSSVISSSSSSFPTPPASPSSISWPSPDYSTLGFGY</sequence>
<dbReference type="PROSITE" id="PS50811">
    <property type="entry name" value="WRKY"/>
    <property type="match status" value="1"/>
</dbReference>
<evidence type="ECO:0000313" key="10">
    <source>
        <dbReference type="Proteomes" id="UP001630127"/>
    </source>
</evidence>
<comment type="caution">
    <text evidence="9">The sequence shown here is derived from an EMBL/GenBank/DDBJ whole genome shotgun (WGS) entry which is preliminary data.</text>
</comment>
<keyword evidence="3" id="KW-0805">Transcription regulation</keyword>
<dbReference type="InterPro" id="IPR044810">
    <property type="entry name" value="WRKY_plant"/>
</dbReference>
<dbReference type="InterPro" id="IPR003657">
    <property type="entry name" value="WRKY_dom"/>
</dbReference>
<feature type="domain" description="WRKY" evidence="8">
    <location>
        <begin position="109"/>
        <end position="174"/>
    </location>
</feature>
<keyword evidence="5" id="KW-0804">Transcription</keyword>
<evidence type="ECO:0000256" key="7">
    <source>
        <dbReference type="SAM" id="MobiDB-lite"/>
    </source>
</evidence>
<dbReference type="PANTHER" id="PTHR31221">
    <property type="entry name" value="WRKY TRANSCRIPTION FACTOR PROTEIN 1-RELATED"/>
    <property type="match status" value="1"/>
</dbReference>
<dbReference type="Gene3D" id="2.20.25.80">
    <property type="entry name" value="WRKY domain"/>
    <property type="match status" value="1"/>
</dbReference>
<evidence type="ECO:0000256" key="6">
    <source>
        <dbReference type="ARBA" id="ARBA00023242"/>
    </source>
</evidence>
<proteinExistence type="predicted"/>
<dbReference type="SUPFAM" id="SSF118290">
    <property type="entry name" value="WRKY DNA-binding domain"/>
    <property type="match status" value="1"/>
</dbReference>
<evidence type="ECO:0000256" key="2">
    <source>
        <dbReference type="ARBA" id="ARBA00022737"/>
    </source>
</evidence>
<dbReference type="FunFam" id="2.20.25.80:FF:000006">
    <property type="entry name" value="WRKY transcription factor"/>
    <property type="match status" value="1"/>
</dbReference>
<keyword evidence="10" id="KW-1185">Reference proteome</keyword>
<keyword evidence="6" id="KW-0539">Nucleus</keyword>
<keyword evidence="2" id="KW-0677">Repeat</keyword>
<evidence type="ECO:0000256" key="4">
    <source>
        <dbReference type="ARBA" id="ARBA00023125"/>
    </source>
</evidence>
<evidence type="ECO:0000256" key="1">
    <source>
        <dbReference type="ARBA" id="ARBA00004123"/>
    </source>
</evidence>
<accession>A0ABD3AKX7</accession>
<feature type="region of interest" description="Disordered" evidence="7">
    <location>
        <begin position="268"/>
        <end position="288"/>
    </location>
</feature>
<organism evidence="9 10">
    <name type="scientific">Cinchona calisaya</name>
    <dbReference type="NCBI Taxonomy" id="153742"/>
    <lineage>
        <taxon>Eukaryota</taxon>
        <taxon>Viridiplantae</taxon>
        <taxon>Streptophyta</taxon>
        <taxon>Embryophyta</taxon>
        <taxon>Tracheophyta</taxon>
        <taxon>Spermatophyta</taxon>
        <taxon>Magnoliopsida</taxon>
        <taxon>eudicotyledons</taxon>
        <taxon>Gunneridae</taxon>
        <taxon>Pentapetalae</taxon>
        <taxon>asterids</taxon>
        <taxon>lamiids</taxon>
        <taxon>Gentianales</taxon>
        <taxon>Rubiaceae</taxon>
        <taxon>Cinchonoideae</taxon>
        <taxon>Cinchoneae</taxon>
        <taxon>Cinchona</taxon>
    </lineage>
</organism>
<dbReference type="Pfam" id="PF03106">
    <property type="entry name" value="WRKY"/>
    <property type="match status" value="1"/>
</dbReference>
<protein>
    <recommendedName>
        <fullName evidence="8">WRKY domain-containing protein</fullName>
    </recommendedName>
</protein>
<dbReference type="SMART" id="SM00774">
    <property type="entry name" value="WRKY"/>
    <property type="match status" value="1"/>
</dbReference>
<name>A0ABD3AKX7_9GENT</name>